<keyword evidence="3" id="KW-0735">Signal-anchor</keyword>
<dbReference type="Proteomes" id="UP000504637">
    <property type="component" value="Unplaced"/>
</dbReference>
<evidence type="ECO:0000256" key="6">
    <source>
        <dbReference type="ARBA" id="ARBA00023136"/>
    </source>
</evidence>
<dbReference type="GO" id="GO:0006487">
    <property type="term" value="P:protein N-linked glycosylation"/>
    <property type="evidence" value="ECO:0007669"/>
    <property type="project" value="TreeGrafter"/>
</dbReference>
<dbReference type="Gene3D" id="3.90.550.10">
    <property type="entry name" value="Spore Coat Polysaccharide Biosynthesis Protein SpsA, Chain A"/>
    <property type="match status" value="1"/>
</dbReference>
<dbReference type="OrthoDB" id="204164at2759"/>
<keyword evidence="2 9" id="KW-0812">Transmembrane</keyword>
<dbReference type="GO" id="GO:0000032">
    <property type="term" value="P:cell wall mannoprotein biosynthetic process"/>
    <property type="evidence" value="ECO:0007669"/>
    <property type="project" value="TreeGrafter"/>
</dbReference>
<reference evidence="11" key="2">
    <citation type="submission" date="2020-04" db="EMBL/GenBank/DDBJ databases">
        <authorList>
            <consortium name="NCBI Genome Project"/>
        </authorList>
    </citation>
    <scope>NUCLEOTIDE SEQUENCE</scope>
    <source>
        <strain evidence="11">CBS 342.82</strain>
    </source>
</reference>
<evidence type="ECO:0000256" key="2">
    <source>
        <dbReference type="ARBA" id="ARBA00022692"/>
    </source>
</evidence>
<name>A0A6J3M1G4_9PEZI</name>
<feature type="compositionally biased region" description="Gly residues" evidence="8">
    <location>
        <begin position="25"/>
        <end position="35"/>
    </location>
</feature>
<dbReference type="AlphaFoldDB" id="A0A6J3M1G4"/>
<evidence type="ECO:0000256" key="5">
    <source>
        <dbReference type="ARBA" id="ARBA00023034"/>
    </source>
</evidence>
<dbReference type="Pfam" id="PF03452">
    <property type="entry name" value="Anp1"/>
    <property type="match status" value="1"/>
</dbReference>
<protein>
    <submittedName>
        <fullName evidence="11">Glycosyltransferase family 62 protein</fullName>
    </submittedName>
</protein>
<dbReference type="SUPFAM" id="SSF53448">
    <property type="entry name" value="Nucleotide-diphospho-sugar transferases"/>
    <property type="match status" value="1"/>
</dbReference>
<comment type="similarity">
    <text evidence="7">Belongs to the ANP1/MMN9/VAN1 family.</text>
</comment>
<evidence type="ECO:0000313" key="10">
    <source>
        <dbReference type="Proteomes" id="UP000504637"/>
    </source>
</evidence>
<evidence type="ECO:0000313" key="11">
    <source>
        <dbReference type="RefSeq" id="XP_033458906.1"/>
    </source>
</evidence>
<keyword evidence="4 9" id="KW-1133">Transmembrane helix</keyword>
<feature type="region of interest" description="Disordered" evidence="8">
    <location>
        <begin position="472"/>
        <end position="601"/>
    </location>
</feature>
<dbReference type="InterPro" id="IPR052086">
    <property type="entry name" value="Mannan_Polymerase_Subunit"/>
</dbReference>
<reference evidence="11" key="1">
    <citation type="submission" date="2020-01" db="EMBL/GenBank/DDBJ databases">
        <authorList>
            <consortium name="DOE Joint Genome Institute"/>
            <person name="Haridas S."/>
            <person name="Albert R."/>
            <person name="Binder M."/>
            <person name="Bloem J."/>
            <person name="Labutti K."/>
            <person name="Salamov A."/>
            <person name="Andreopoulos B."/>
            <person name="Baker S.E."/>
            <person name="Barry K."/>
            <person name="Bills G."/>
            <person name="Bluhm B.H."/>
            <person name="Cannon C."/>
            <person name="Castanera R."/>
            <person name="Culley D.E."/>
            <person name="Daum C."/>
            <person name="Ezra D."/>
            <person name="Gonzalez J.B."/>
            <person name="Henrissat B."/>
            <person name="Kuo A."/>
            <person name="Liang C."/>
            <person name="Lipzen A."/>
            <person name="Lutzoni F."/>
            <person name="Magnuson J."/>
            <person name="Mondo S."/>
            <person name="Nolan M."/>
            <person name="Ohm R."/>
            <person name="Pangilinan J."/>
            <person name="Park H.-J."/>
            <person name="Ramirez L."/>
            <person name="Alfaro M."/>
            <person name="Sun H."/>
            <person name="Tritt A."/>
            <person name="Yoshinaga Y."/>
            <person name="Zwiers L.-H."/>
            <person name="Turgeon B.G."/>
            <person name="Goodwin S.B."/>
            <person name="Spatafora J.W."/>
            <person name="Crous P.W."/>
            <person name="Grigoriev I.V."/>
        </authorList>
    </citation>
    <scope>NUCLEOTIDE SEQUENCE</scope>
    <source>
        <strain evidence="11">CBS 342.82</strain>
    </source>
</reference>
<dbReference type="GO" id="GO:0000009">
    <property type="term" value="F:alpha-1,6-mannosyltransferase activity"/>
    <property type="evidence" value="ECO:0007669"/>
    <property type="project" value="TreeGrafter"/>
</dbReference>
<evidence type="ECO:0000256" key="3">
    <source>
        <dbReference type="ARBA" id="ARBA00022968"/>
    </source>
</evidence>
<feature type="compositionally biased region" description="Basic and acidic residues" evidence="8">
    <location>
        <begin position="418"/>
        <end position="439"/>
    </location>
</feature>
<keyword evidence="6 9" id="KW-0472">Membrane</keyword>
<dbReference type="PANTHER" id="PTHR43083:SF2">
    <property type="entry name" value="MANNAN POLYMERASE II COMPLEX ANP1 SUBUNIT"/>
    <property type="match status" value="1"/>
</dbReference>
<dbReference type="GeneID" id="54360078"/>
<dbReference type="FunFam" id="3.90.550.10:FF:000017">
    <property type="entry name" value="Mannan polymerase II complex ANP1 subunit"/>
    <property type="match status" value="1"/>
</dbReference>
<feature type="compositionally biased region" description="Basic and acidic residues" evidence="8">
    <location>
        <begin position="588"/>
        <end position="601"/>
    </location>
</feature>
<feature type="region of interest" description="Disordered" evidence="8">
    <location>
        <begin position="418"/>
        <end position="442"/>
    </location>
</feature>
<feature type="transmembrane region" description="Helical" evidence="9">
    <location>
        <begin position="63"/>
        <end position="82"/>
    </location>
</feature>
<evidence type="ECO:0000256" key="4">
    <source>
        <dbReference type="ARBA" id="ARBA00022989"/>
    </source>
</evidence>
<evidence type="ECO:0000256" key="9">
    <source>
        <dbReference type="SAM" id="Phobius"/>
    </source>
</evidence>
<gene>
    <name evidence="11" type="ORF">K489DRAFT_341295</name>
</gene>
<keyword evidence="5" id="KW-0333">Golgi apparatus</keyword>
<dbReference type="InterPro" id="IPR029044">
    <property type="entry name" value="Nucleotide-diphossugar_trans"/>
</dbReference>
<sequence length="601" mass="66881">MLPRVVSSAEREKLQRKSKQTNGFSLGGQKSGNGRLGFSMRPDKYEKYQSRSSRTLTARRRATLIRAGIVLTILFLTFLFFIPSLRPTSILGVLTLGLFSYDGSEAFQIETVRYYDLSHVSGTSRGWEREERILLCSPLRDAAPHLPMFFSHLRNLTYPHRLIDLAFLVGDSKDNTTDLLSDLLAQLQASGAEDVNMPFGEISIIEKDFGQKVEQDVNSRHGFAAQASRRKSMAQARNWLLSAALRPTHSWVYWRDVDVETAPTTILEDLMKHNADVIVPNVWRPLPDWLGGEQPYDLNSWQESETALDLAKTLDEDAVIVEGYAEYATWRPHLAYLRDPYGDEHTEMELDGVGGVSILAKANVFRSGVHFPAFSFEKHAETEGFGKMAKRMQYSVLGLPHYTIWHLYEPSSDDLRHMEQMEEERKKLAEEAESTKAKQDLLTSQFDVESGKSQWEKDKEALRLAALKGEETKVEKTAGTNDIDTGNKLAGKQDGTADKSAPKAFDNQAARNMGKAAGDQSPPPAPPAVAANQPFGDMLTNTQDRLKKKQQQYQQQQAGSPAPAGNRPAPQPVADAAAAVAAGNNMAQKHDGSDSRKEEGL</sequence>
<organism evidence="11">
    <name type="scientific">Dissoconium aciculare CBS 342.82</name>
    <dbReference type="NCBI Taxonomy" id="1314786"/>
    <lineage>
        <taxon>Eukaryota</taxon>
        <taxon>Fungi</taxon>
        <taxon>Dikarya</taxon>
        <taxon>Ascomycota</taxon>
        <taxon>Pezizomycotina</taxon>
        <taxon>Dothideomycetes</taxon>
        <taxon>Dothideomycetidae</taxon>
        <taxon>Mycosphaerellales</taxon>
        <taxon>Dissoconiaceae</taxon>
        <taxon>Dissoconium</taxon>
    </lineage>
</organism>
<dbReference type="RefSeq" id="XP_033458906.1">
    <property type="nucleotide sequence ID" value="XM_033602278.1"/>
</dbReference>
<dbReference type="PANTHER" id="PTHR43083">
    <property type="entry name" value="MANNAN POLYMERASE II"/>
    <property type="match status" value="1"/>
</dbReference>
<evidence type="ECO:0000256" key="1">
    <source>
        <dbReference type="ARBA" id="ARBA00004323"/>
    </source>
</evidence>
<accession>A0A6J3M1G4</accession>
<feature type="compositionally biased region" description="Low complexity" evidence="8">
    <location>
        <begin position="572"/>
        <end position="582"/>
    </location>
</feature>
<evidence type="ECO:0000256" key="7">
    <source>
        <dbReference type="ARBA" id="ARBA00037964"/>
    </source>
</evidence>
<keyword evidence="10" id="KW-1185">Reference proteome</keyword>
<comment type="subcellular location">
    <subcellularLocation>
        <location evidence="1">Golgi apparatus membrane</location>
        <topology evidence="1">Single-pass type II membrane protein</topology>
    </subcellularLocation>
</comment>
<dbReference type="GO" id="GO:0000136">
    <property type="term" value="C:mannan polymerase complex"/>
    <property type="evidence" value="ECO:0007669"/>
    <property type="project" value="TreeGrafter"/>
</dbReference>
<proteinExistence type="inferred from homology"/>
<feature type="region of interest" description="Disordered" evidence="8">
    <location>
        <begin position="1"/>
        <end position="40"/>
    </location>
</feature>
<evidence type="ECO:0000256" key="8">
    <source>
        <dbReference type="SAM" id="MobiDB-lite"/>
    </source>
</evidence>
<reference evidence="11" key="3">
    <citation type="submission" date="2025-08" db="UniProtKB">
        <authorList>
            <consortium name="RefSeq"/>
        </authorList>
    </citation>
    <scope>IDENTIFICATION</scope>
    <source>
        <strain evidence="11">CBS 342.82</strain>
    </source>
</reference>